<name>A7EAW8_SCLS1</name>
<protein>
    <submittedName>
        <fullName evidence="1">Uncharacterized protein</fullName>
    </submittedName>
</protein>
<accession>A7EAW8</accession>
<reference evidence="2" key="1">
    <citation type="journal article" date="2011" name="PLoS Genet.">
        <title>Genomic analysis of the necrotrophic fungal pathogens Sclerotinia sclerotiorum and Botrytis cinerea.</title>
        <authorList>
            <person name="Amselem J."/>
            <person name="Cuomo C.A."/>
            <person name="van Kan J.A."/>
            <person name="Viaud M."/>
            <person name="Benito E.P."/>
            <person name="Couloux A."/>
            <person name="Coutinho P.M."/>
            <person name="de Vries R.P."/>
            <person name="Dyer P.S."/>
            <person name="Fillinger S."/>
            <person name="Fournier E."/>
            <person name="Gout L."/>
            <person name="Hahn M."/>
            <person name="Kohn L."/>
            <person name="Lapalu N."/>
            <person name="Plummer K.M."/>
            <person name="Pradier J.M."/>
            <person name="Quevillon E."/>
            <person name="Sharon A."/>
            <person name="Simon A."/>
            <person name="ten Have A."/>
            <person name="Tudzynski B."/>
            <person name="Tudzynski P."/>
            <person name="Wincker P."/>
            <person name="Andrew M."/>
            <person name="Anthouard V."/>
            <person name="Beever R.E."/>
            <person name="Beffa R."/>
            <person name="Benoit I."/>
            <person name="Bouzid O."/>
            <person name="Brault B."/>
            <person name="Chen Z."/>
            <person name="Choquer M."/>
            <person name="Collemare J."/>
            <person name="Cotton P."/>
            <person name="Danchin E.G."/>
            <person name="Da Silva C."/>
            <person name="Gautier A."/>
            <person name="Giraud C."/>
            <person name="Giraud T."/>
            <person name="Gonzalez C."/>
            <person name="Grossetete S."/>
            <person name="Guldener U."/>
            <person name="Henrissat B."/>
            <person name="Howlett B.J."/>
            <person name="Kodira C."/>
            <person name="Kretschmer M."/>
            <person name="Lappartient A."/>
            <person name="Leroch M."/>
            <person name="Levis C."/>
            <person name="Mauceli E."/>
            <person name="Neuveglise C."/>
            <person name="Oeser B."/>
            <person name="Pearson M."/>
            <person name="Poulain J."/>
            <person name="Poussereau N."/>
            <person name="Quesneville H."/>
            <person name="Rascle C."/>
            <person name="Schumacher J."/>
            <person name="Segurens B."/>
            <person name="Sexton A."/>
            <person name="Silva E."/>
            <person name="Sirven C."/>
            <person name="Soanes D.M."/>
            <person name="Talbot N.J."/>
            <person name="Templeton M."/>
            <person name="Yandava C."/>
            <person name="Yarden O."/>
            <person name="Zeng Q."/>
            <person name="Rollins J.A."/>
            <person name="Lebrun M.H."/>
            <person name="Dickman M."/>
        </authorList>
    </citation>
    <scope>NUCLEOTIDE SEQUENCE [LARGE SCALE GENOMIC DNA]</scope>
    <source>
        <strain evidence="2">ATCC 18683 / 1980 / Ss-1</strain>
    </source>
</reference>
<organism evidence="1 2">
    <name type="scientific">Sclerotinia sclerotiorum (strain ATCC 18683 / 1980 / Ss-1)</name>
    <name type="common">White mold</name>
    <name type="synonym">Whetzelinia sclerotiorum</name>
    <dbReference type="NCBI Taxonomy" id="665079"/>
    <lineage>
        <taxon>Eukaryota</taxon>
        <taxon>Fungi</taxon>
        <taxon>Dikarya</taxon>
        <taxon>Ascomycota</taxon>
        <taxon>Pezizomycotina</taxon>
        <taxon>Leotiomycetes</taxon>
        <taxon>Helotiales</taxon>
        <taxon>Sclerotiniaceae</taxon>
        <taxon>Sclerotinia</taxon>
    </lineage>
</organism>
<dbReference type="AlphaFoldDB" id="A7EAW8"/>
<evidence type="ECO:0000313" key="1">
    <source>
        <dbReference type="EMBL" id="EDN99596.1"/>
    </source>
</evidence>
<sequence>MYEGGGRKEEDVNYGLWIMDYGLWIMDYGLWILLCGEKVKGGAENDLIFRV</sequence>
<dbReference type="InParanoid" id="A7EAW8"/>
<evidence type="ECO:0000313" key="2">
    <source>
        <dbReference type="Proteomes" id="UP000001312"/>
    </source>
</evidence>
<dbReference type="Proteomes" id="UP000001312">
    <property type="component" value="Unassembled WGS sequence"/>
</dbReference>
<dbReference type="RefSeq" id="XP_001596234.1">
    <property type="nucleotide sequence ID" value="XM_001596184.1"/>
</dbReference>
<dbReference type="HOGENOM" id="CLU_3107799_0_0_1"/>
<keyword evidence="2" id="KW-1185">Reference proteome</keyword>
<proteinExistence type="predicted"/>
<dbReference type="EMBL" id="CH476623">
    <property type="protein sequence ID" value="EDN99596.1"/>
    <property type="molecule type" value="Genomic_DNA"/>
</dbReference>
<gene>
    <name evidence="1" type="ORF">SS1G_02452</name>
</gene>
<dbReference type="KEGG" id="ssl:SS1G_02452"/>
<dbReference type="GeneID" id="5492530"/>